<gene>
    <name evidence="4" type="ORF">EII35_03610</name>
</gene>
<keyword evidence="2" id="KW-0677">Repeat</keyword>
<dbReference type="InterPro" id="IPR050505">
    <property type="entry name" value="WDR55/POC1"/>
</dbReference>
<reference evidence="4 5" key="1">
    <citation type="submission" date="2018-11" db="EMBL/GenBank/DDBJ databases">
        <title>Genomes From Bacteria Associated with the Canine Oral Cavity: a Test Case for Automated Genome-Based Taxonomic Assignment.</title>
        <authorList>
            <person name="Coil D.A."/>
            <person name="Jospin G."/>
            <person name="Darling A.E."/>
            <person name="Wallis C."/>
            <person name="Davis I.J."/>
            <person name="Harris S."/>
            <person name="Eisen J.A."/>
            <person name="Holcombe L.J."/>
            <person name="O'Flynn C."/>
        </authorList>
    </citation>
    <scope>NUCLEOTIDE SEQUENCE [LARGE SCALE GENOMIC DNA]</scope>
    <source>
        <strain evidence="4 5">OH2822_COT-296</strain>
    </source>
</reference>
<dbReference type="PROSITE" id="PS50082">
    <property type="entry name" value="WD_REPEATS_2"/>
    <property type="match status" value="1"/>
</dbReference>
<sequence length="376" mass="40501">MRHRIRYRRITAPDAVDTGDAYSQTIGLATYLVKDRARIVTLCPEEELRVWDADSGSLLTGPFQARPDACRASFRDDQARAFINFEVDGEPRLVSSLNIDSLHLWDPEDGRLIQQPILLGNATPGPRFTSLMHVDLPAGPLLAAATEHGEVHLLDAATGEPTGTCIHADDVRIVTLDTVRTRTGRTLLVVGSADGAIRVWDVMTGEAFGETVAAPAGFTATMPFLTDDGRVAVAVVDQDVECWEIGSGAPLRTFSANWNAALTVLEGVGAICVTVDSAGRATLWRLSDGEELGVVMTEAGSHLRSAFQAGRHLALNFCERIELWLPSPWRHATTVSPRRPGSASEVTNVLCLISLPDGRLVLGLEDGWGVVDFSGA</sequence>
<keyword evidence="1 3" id="KW-0853">WD repeat</keyword>
<dbReference type="Proteomes" id="UP000280935">
    <property type="component" value="Unassembled WGS sequence"/>
</dbReference>
<dbReference type="InterPro" id="IPR011047">
    <property type="entry name" value="Quinoprotein_ADH-like_sf"/>
</dbReference>
<dbReference type="PANTHER" id="PTHR44019:SF8">
    <property type="entry name" value="POC1 CENTRIOLAR PROTEIN HOMOLOG"/>
    <property type="match status" value="1"/>
</dbReference>
<dbReference type="EMBL" id="RQYT01000004">
    <property type="protein sequence ID" value="RRD50825.1"/>
    <property type="molecule type" value="Genomic_DNA"/>
</dbReference>
<dbReference type="PANTHER" id="PTHR44019">
    <property type="entry name" value="WD REPEAT-CONTAINING PROTEIN 55"/>
    <property type="match status" value="1"/>
</dbReference>
<protein>
    <submittedName>
        <fullName evidence="4">WD40 repeat domain-containing protein</fullName>
    </submittedName>
</protein>
<evidence type="ECO:0000313" key="4">
    <source>
        <dbReference type="EMBL" id="RRD50825.1"/>
    </source>
</evidence>
<dbReference type="RefSeq" id="WP_125227097.1">
    <property type="nucleotide sequence ID" value="NZ_RQYT01000004.1"/>
</dbReference>
<feature type="repeat" description="WD" evidence="3">
    <location>
        <begin position="187"/>
        <end position="210"/>
    </location>
</feature>
<organism evidence="4 5">
    <name type="scientific">Arachnia propionica</name>
    <dbReference type="NCBI Taxonomy" id="1750"/>
    <lineage>
        <taxon>Bacteria</taxon>
        <taxon>Bacillati</taxon>
        <taxon>Actinomycetota</taxon>
        <taxon>Actinomycetes</taxon>
        <taxon>Propionibacteriales</taxon>
        <taxon>Propionibacteriaceae</taxon>
        <taxon>Arachnia</taxon>
    </lineage>
</organism>
<accession>A0A3P1WXA9</accession>
<dbReference type="InterPro" id="IPR001680">
    <property type="entry name" value="WD40_rpt"/>
</dbReference>
<dbReference type="SUPFAM" id="SSF50998">
    <property type="entry name" value="Quinoprotein alcohol dehydrogenase-like"/>
    <property type="match status" value="1"/>
</dbReference>
<dbReference type="OrthoDB" id="414967at2"/>
<evidence type="ECO:0000313" key="5">
    <source>
        <dbReference type="Proteomes" id="UP000280935"/>
    </source>
</evidence>
<dbReference type="InterPro" id="IPR015943">
    <property type="entry name" value="WD40/YVTN_repeat-like_dom_sf"/>
</dbReference>
<proteinExistence type="predicted"/>
<evidence type="ECO:0000256" key="1">
    <source>
        <dbReference type="ARBA" id="ARBA00022574"/>
    </source>
</evidence>
<dbReference type="Gene3D" id="2.130.10.10">
    <property type="entry name" value="YVTN repeat-like/Quinoprotein amine dehydrogenase"/>
    <property type="match status" value="1"/>
</dbReference>
<dbReference type="AlphaFoldDB" id="A0A3P1WXA9"/>
<comment type="caution">
    <text evidence="4">The sequence shown here is derived from an EMBL/GenBank/DDBJ whole genome shotgun (WGS) entry which is preliminary data.</text>
</comment>
<name>A0A3P1WXA9_9ACTN</name>
<evidence type="ECO:0000256" key="2">
    <source>
        <dbReference type="ARBA" id="ARBA00022737"/>
    </source>
</evidence>
<evidence type="ECO:0000256" key="3">
    <source>
        <dbReference type="PROSITE-ProRule" id="PRU00221"/>
    </source>
</evidence>